<dbReference type="CDD" id="cd17480">
    <property type="entry name" value="MFS_SLC40A1_like"/>
    <property type="match status" value="1"/>
</dbReference>
<name>A0A3M7HAN3_HORWE</name>
<organism evidence="8 9">
    <name type="scientific">Hortaea werneckii</name>
    <name type="common">Black yeast</name>
    <name type="synonym">Cladosporium werneckii</name>
    <dbReference type="NCBI Taxonomy" id="91943"/>
    <lineage>
        <taxon>Eukaryota</taxon>
        <taxon>Fungi</taxon>
        <taxon>Dikarya</taxon>
        <taxon>Ascomycota</taxon>
        <taxon>Pezizomycotina</taxon>
        <taxon>Dothideomycetes</taxon>
        <taxon>Dothideomycetidae</taxon>
        <taxon>Mycosphaerellales</taxon>
        <taxon>Teratosphaeriaceae</taxon>
        <taxon>Hortaea</taxon>
    </lineage>
</organism>
<dbReference type="EMBL" id="QWIQ01000069">
    <property type="protein sequence ID" value="RMZ10409.1"/>
    <property type="molecule type" value="Genomic_DNA"/>
</dbReference>
<dbReference type="AlphaFoldDB" id="A0A3M7HAN3"/>
<feature type="transmembrane region" description="Helical" evidence="7">
    <location>
        <begin position="394"/>
        <end position="418"/>
    </location>
</feature>
<keyword evidence="6 7" id="KW-0472">Membrane</keyword>
<dbReference type="Proteomes" id="UP000281468">
    <property type="component" value="Unassembled WGS sequence"/>
</dbReference>
<dbReference type="SUPFAM" id="SSF103473">
    <property type="entry name" value="MFS general substrate transporter"/>
    <property type="match status" value="1"/>
</dbReference>
<comment type="similarity">
    <text evidence="2 7">Belongs to the ferroportin (FP) (TC 2.A.100) family. SLC40A subfamily.</text>
</comment>
<feature type="transmembrane region" description="Helical" evidence="7">
    <location>
        <begin position="326"/>
        <end position="347"/>
    </location>
</feature>
<evidence type="ECO:0000256" key="4">
    <source>
        <dbReference type="ARBA" id="ARBA00022692"/>
    </source>
</evidence>
<dbReference type="VEuPathDB" id="FungiDB:BTJ68_04119"/>
<keyword evidence="3 7" id="KW-0813">Transport</keyword>
<comment type="caution">
    <text evidence="8">The sequence shown here is derived from an EMBL/GenBank/DDBJ whole genome shotgun (WGS) entry which is preliminary data.</text>
</comment>
<comment type="subcellular location">
    <subcellularLocation>
        <location evidence="1 7">Membrane</location>
        <topology evidence="1 7">Multi-pass membrane protein</topology>
    </subcellularLocation>
</comment>
<evidence type="ECO:0000313" key="8">
    <source>
        <dbReference type="EMBL" id="RMZ10409.1"/>
    </source>
</evidence>
<evidence type="ECO:0000256" key="3">
    <source>
        <dbReference type="ARBA" id="ARBA00022448"/>
    </source>
</evidence>
<feature type="transmembrane region" description="Helical" evidence="7">
    <location>
        <begin position="61"/>
        <end position="79"/>
    </location>
</feature>
<accession>A0A3M7HAN3</accession>
<feature type="transmembrane region" description="Helical" evidence="7">
    <location>
        <begin position="302"/>
        <end position="320"/>
    </location>
</feature>
<dbReference type="GO" id="GO:0005381">
    <property type="term" value="F:iron ion transmembrane transporter activity"/>
    <property type="evidence" value="ECO:0007669"/>
    <property type="project" value="UniProtKB-UniRule"/>
</dbReference>
<evidence type="ECO:0000256" key="5">
    <source>
        <dbReference type="ARBA" id="ARBA00022989"/>
    </source>
</evidence>
<feature type="transmembrane region" description="Helical" evidence="7">
    <location>
        <begin position="368"/>
        <end position="388"/>
    </location>
</feature>
<dbReference type="Pfam" id="PF06963">
    <property type="entry name" value="FPN1"/>
    <property type="match status" value="1"/>
</dbReference>
<evidence type="ECO:0000256" key="1">
    <source>
        <dbReference type="ARBA" id="ARBA00004141"/>
    </source>
</evidence>
<keyword evidence="7" id="KW-0406">Ion transport</keyword>
<evidence type="ECO:0000256" key="2">
    <source>
        <dbReference type="ARBA" id="ARBA00006279"/>
    </source>
</evidence>
<feature type="transmembrane region" description="Helical" evidence="7">
    <location>
        <begin position="462"/>
        <end position="483"/>
    </location>
</feature>
<comment type="caution">
    <text evidence="7">Lacks conserved residue(s) required for the propagation of feature annotation.</text>
</comment>
<dbReference type="InterPro" id="IPR009716">
    <property type="entry name" value="Ferroportin-1"/>
</dbReference>
<protein>
    <recommendedName>
        <fullName evidence="7">Solute carrier family 40 member</fullName>
    </recommendedName>
</protein>
<sequence length="531" mass="58568">MTRHDHDEQDEFLLGGGDRLERNALSDDNSQLDIETVPASFNSTQRLLYISHFLSTWNSRIFEFGAFLFLASIYPQTLLPASVYAMTRAMFAVLLSSATGYAVDRFPRLSVIRWSIGKPVLIYSTHVFSHLTKSPVSQRLAVGLSCVLLFLLQSDRIPNDESSSQLWLLLPLCLLAAAEKLGSVMNTIAVERDWVIAIANGSDDRLATLNAQMRRIDLFCKLAGPLAVSFVDAASTKLAIVVTGSMTCASVLVEYFTIARVYYKVPELSKSKETSSVESSSWLKGMAHTWLRGLPAYVKHQAFLPSFALALLYMTVLSFNGQMITYLIAIGVSSGAVGVLRGVAALFELSATWLGPMLMKRIGAVRAGIWFLNWQLACVGIACLFFWIPETRRIILAAGTVSAVVASRLGLWGFDLSAQIIVQEEVEPEMRGTFSSQEFALQNAFEMLAFLSTIVFPRPEQFKYPAAISASAVATACVLYAIFVRARRGHLLHLSKCMESAHRKKARWTALGHEPVDNDEVELQAASPQVS</sequence>
<keyword evidence="4 7" id="KW-0812">Transmembrane</keyword>
<evidence type="ECO:0000313" key="9">
    <source>
        <dbReference type="Proteomes" id="UP000281468"/>
    </source>
</evidence>
<proteinExistence type="inferred from homology"/>
<dbReference type="PANTHER" id="PTHR11660:SF57">
    <property type="entry name" value="SOLUTE CARRIER FAMILY 40 MEMBER"/>
    <property type="match status" value="1"/>
</dbReference>
<dbReference type="InterPro" id="IPR036259">
    <property type="entry name" value="MFS_trans_sf"/>
</dbReference>
<comment type="function">
    <text evidence="7">May be involved in iron transport and iron homeostasis.</text>
</comment>
<evidence type="ECO:0000256" key="7">
    <source>
        <dbReference type="RuleBase" id="RU365065"/>
    </source>
</evidence>
<dbReference type="GO" id="GO:0016020">
    <property type="term" value="C:membrane"/>
    <property type="evidence" value="ECO:0007669"/>
    <property type="project" value="UniProtKB-SubCell"/>
</dbReference>
<keyword evidence="5 7" id="KW-1133">Transmembrane helix</keyword>
<evidence type="ECO:0000256" key="6">
    <source>
        <dbReference type="ARBA" id="ARBA00023136"/>
    </source>
</evidence>
<reference evidence="8 9" key="1">
    <citation type="journal article" date="2018" name="BMC Genomics">
        <title>Genomic evidence for intraspecific hybridization in a clonal and extremely halotolerant yeast.</title>
        <authorList>
            <person name="Gostincar C."/>
            <person name="Stajich J.E."/>
            <person name="Zupancic J."/>
            <person name="Zalar P."/>
            <person name="Gunde-Cimerman N."/>
        </authorList>
    </citation>
    <scope>NUCLEOTIDE SEQUENCE [LARGE SCALE GENOMIC DNA]</scope>
    <source>
        <strain evidence="8 9">EXF-171</strain>
    </source>
</reference>
<dbReference type="PANTHER" id="PTHR11660">
    <property type="entry name" value="SOLUTE CARRIER FAMILY 40 MEMBER"/>
    <property type="match status" value="1"/>
</dbReference>
<gene>
    <name evidence="8" type="ORF">D0862_03282</name>
</gene>